<proteinExistence type="predicted"/>
<organism evidence="8 9">
    <name type="scientific">Venturia inaequalis</name>
    <name type="common">Apple scab fungus</name>
    <dbReference type="NCBI Taxonomy" id="5025"/>
    <lineage>
        <taxon>Eukaryota</taxon>
        <taxon>Fungi</taxon>
        <taxon>Dikarya</taxon>
        <taxon>Ascomycota</taxon>
        <taxon>Pezizomycotina</taxon>
        <taxon>Dothideomycetes</taxon>
        <taxon>Pleosporomycetidae</taxon>
        <taxon>Venturiales</taxon>
        <taxon>Venturiaceae</taxon>
        <taxon>Venturia</taxon>
    </lineage>
</organism>
<feature type="domain" description="Ima1 N-terminal" evidence="7">
    <location>
        <begin position="10"/>
        <end position="138"/>
    </location>
</feature>
<protein>
    <recommendedName>
        <fullName evidence="7">Ima1 N-terminal domain-containing protein</fullName>
    </recommendedName>
</protein>
<dbReference type="GO" id="GO:0005637">
    <property type="term" value="C:nuclear inner membrane"/>
    <property type="evidence" value="ECO:0007669"/>
    <property type="project" value="UniProtKB-SubCell"/>
</dbReference>
<evidence type="ECO:0000256" key="1">
    <source>
        <dbReference type="ARBA" id="ARBA00004473"/>
    </source>
</evidence>
<feature type="region of interest" description="Disordered" evidence="6">
    <location>
        <begin position="471"/>
        <end position="509"/>
    </location>
</feature>
<gene>
    <name evidence="8" type="ORF">EG327_002923</name>
</gene>
<feature type="compositionally biased region" description="Polar residues" evidence="6">
    <location>
        <begin position="54"/>
        <end position="65"/>
    </location>
</feature>
<sequence length="648" mass="72307">MPPLLRSAYLTCWYCQTKSNQRKTPTLRQWKCTSCESVNHLDANGHITDPPAYSNPNTPKASRNQYAHLPAPHRTSQQSTVFCRTCTQNQHFYTEALASYLPDSNDPEYHRYLDKLDEYKTNLVKRYPQLCPECEPKVNRRMRETTKAAQDDHLRRKLVQSKVKRLVDWKRWGWKRVAIFAGGLLWSMSLCAQIEYHAMGMLPSAEVQDDTTYTSWLSTQKCVWIAARTNRSQLNCLVATHERAWSGLWLGLLSCWWNNKLAEALYSQARIRGVNNHMALQTIVLLVRAAALWSLDLSSLRDSGIPLNAAHGFMLIFLFLTALTSLRSVRLIKAPKVSFSGLKPVLADPSTTPRQISYESTHTTTAFPISSLGRQHSPEHNYSASNYDFDDSDDTLSVASSSMDWIPTESTEIKQINPRRPAQPAFQSPYRHVGPSPFRGTLPPAPQAPAQKARNPRSMQPFISASKEKKEMFAKRMAGDDQSGDFGGSRRGDYALQQPTLVDREAESRETGLESLFNAAFSVSNEPAEVASSLEVQEREGFLPGIESASSSFQSSMPTKPKGVGQVYDDNNDGAGNAVPEAWALGWLFLALAALALAMLVRQGWGHWSEVGSFVWKVLNGGGEGQKGGGEELGGIHHVLDEFGRVIP</sequence>
<evidence type="ECO:0000313" key="8">
    <source>
        <dbReference type="EMBL" id="KAE9989265.1"/>
    </source>
</evidence>
<feature type="compositionally biased region" description="Polar residues" evidence="6">
    <location>
        <begin position="369"/>
        <end position="386"/>
    </location>
</feature>
<name>A0A8H3VJS2_VENIN</name>
<dbReference type="InterPro" id="IPR018617">
    <property type="entry name" value="Ima1_N"/>
</dbReference>
<keyword evidence="3" id="KW-1133">Transmembrane helix</keyword>
<dbReference type="GO" id="GO:0034506">
    <property type="term" value="C:chromosome, centromeric core domain"/>
    <property type="evidence" value="ECO:0007669"/>
    <property type="project" value="TreeGrafter"/>
</dbReference>
<feature type="region of interest" description="Disordered" evidence="6">
    <location>
        <begin position="410"/>
        <end position="459"/>
    </location>
</feature>
<keyword evidence="9" id="KW-1185">Reference proteome</keyword>
<evidence type="ECO:0000256" key="2">
    <source>
        <dbReference type="ARBA" id="ARBA00022692"/>
    </source>
</evidence>
<dbReference type="GO" id="GO:0034992">
    <property type="term" value="C:microtubule organizing center attachment site"/>
    <property type="evidence" value="ECO:0007669"/>
    <property type="project" value="TreeGrafter"/>
</dbReference>
<evidence type="ECO:0000256" key="6">
    <source>
        <dbReference type="SAM" id="MobiDB-lite"/>
    </source>
</evidence>
<evidence type="ECO:0000256" key="5">
    <source>
        <dbReference type="ARBA" id="ARBA00023242"/>
    </source>
</evidence>
<dbReference type="GO" id="GO:0044732">
    <property type="term" value="C:mitotic spindle pole body"/>
    <property type="evidence" value="ECO:0007669"/>
    <property type="project" value="TreeGrafter"/>
</dbReference>
<evidence type="ECO:0000256" key="4">
    <source>
        <dbReference type="ARBA" id="ARBA00023136"/>
    </source>
</evidence>
<dbReference type="GO" id="GO:0071765">
    <property type="term" value="P:nuclear inner membrane organization"/>
    <property type="evidence" value="ECO:0007669"/>
    <property type="project" value="InterPro"/>
</dbReference>
<dbReference type="EMBL" id="WNWR01000196">
    <property type="protein sequence ID" value="KAE9989265.1"/>
    <property type="molecule type" value="Genomic_DNA"/>
</dbReference>
<keyword evidence="2" id="KW-0812">Transmembrane</keyword>
<accession>A0A8H3VJS2</accession>
<dbReference type="Proteomes" id="UP000490939">
    <property type="component" value="Unassembled WGS sequence"/>
</dbReference>
<evidence type="ECO:0000313" key="9">
    <source>
        <dbReference type="Proteomes" id="UP000490939"/>
    </source>
</evidence>
<comment type="caution">
    <text evidence="8">The sequence shown here is derived from an EMBL/GenBank/DDBJ whole genome shotgun (WGS) entry which is preliminary data.</text>
</comment>
<comment type="subcellular location">
    <subcellularLocation>
        <location evidence="1">Nucleus inner membrane</location>
        <topology evidence="1">Multi-pass membrane protein</topology>
    </subcellularLocation>
</comment>
<dbReference type="PANTHER" id="PTHR28538">
    <property type="entry name" value="INTEGRAL INNER NUCLEAR MEMBRANE PROTEIN IMA1"/>
    <property type="match status" value="1"/>
</dbReference>
<dbReference type="Pfam" id="PF09779">
    <property type="entry name" value="Ima1_N"/>
    <property type="match status" value="1"/>
</dbReference>
<dbReference type="InterPro" id="IPR042321">
    <property type="entry name" value="Ima1"/>
</dbReference>
<feature type="region of interest" description="Disordered" evidence="6">
    <location>
        <begin position="46"/>
        <end position="65"/>
    </location>
</feature>
<evidence type="ECO:0000259" key="7">
    <source>
        <dbReference type="Pfam" id="PF09779"/>
    </source>
</evidence>
<feature type="region of interest" description="Disordered" evidence="6">
    <location>
        <begin position="369"/>
        <end position="388"/>
    </location>
</feature>
<dbReference type="AlphaFoldDB" id="A0A8H3VJS2"/>
<keyword evidence="5" id="KW-0539">Nucleus</keyword>
<dbReference type="PANTHER" id="PTHR28538:SF1">
    <property type="entry name" value="INTEGRAL INNER NUCLEAR MEMBRANE PROTEIN IMA1"/>
    <property type="match status" value="1"/>
</dbReference>
<keyword evidence="4" id="KW-0472">Membrane</keyword>
<evidence type="ECO:0000256" key="3">
    <source>
        <dbReference type="ARBA" id="ARBA00022989"/>
    </source>
</evidence>
<reference evidence="8 9" key="1">
    <citation type="submission" date="2019-07" db="EMBL/GenBank/DDBJ databases">
        <title>Venturia inaequalis Genome Resource.</title>
        <authorList>
            <person name="Lichtner F.J."/>
        </authorList>
    </citation>
    <scope>NUCLEOTIDE SEQUENCE [LARGE SCALE GENOMIC DNA]</scope>
    <source>
        <strain evidence="8 9">DMI_063113</strain>
    </source>
</reference>